<organism evidence="2 3">
    <name type="scientific">Phocaeicola coprocola</name>
    <dbReference type="NCBI Taxonomy" id="310298"/>
    <lineage>
        <taxon>Bacteria</taxon>
        <taxon>Pseudomonadati</taxon>
        <taxon>Bacteroidota</taxon>
        <taxon>Bacteroidia</taxon>
        <taxon>Bacteroidales</taxon>
        <taxon>Bacteroidaceae</taxon>
        <taxon>Phocaeicola</taxon>
    </lineage>
</organism>
<dbReference type="Proteomes" id="UP000285864">
    <property type="component" value="Unassembled WGS sequence"/>
</dbReference>
<sequence>MDRNLTLYQLSPELAAKVFDRIESFNRGRMPKDGKYVISMPTLYRPYYGFWRIFSDDKTPLFVRTLAVTFDAAAERAFALLQNCNIPLDVQDNSVFESYYGQSDDIIPFGKYRGKRLAEIFYVDPSYILWLANKFTVETKRYEPLVLLAKKFAKVHFELTVQKRHISSVSHYIGEIGEKLKDMFLTVLNVRLQVDTYKADFYVDQNVLAADRDGNRFTFFIKAGGRSQTPKALSCHSRKITQHEVLHLASAKVMSHYESKGVHYTRLGYVKLV</sequence>
<gene>
    <name evidence="2" type="ORF">DWY20_05730</name>
</gene>
<evidence type="ECO:0000313" key="2">
    <source>
        <dbReference type="EMBL" id="RGR97883.1"/>
    </source>
</evidence>
<dbReference type="GeneID" id="79859141"/>
<evidence type="ECO:0000313" key="3">
    <source>
        <dbReference type="Proteomes" id="UP000285864"/>
    </source>
</evidence>
<dbReference type="InterPro" id="IPR046768">
    <property type="entry name" value="ExoX-like_C"/>
</dbReference>
<proteinExistence type="predicted"/>
<feature type="domain" description="Exodeoxyribonuclease X-like C-terminal" evidence="1">
    <location>
        <begin position="109"/>
        <end position="134"/>
    </location>
</feature>
<keyword evidence="3" id="KW-1185">Reference proteome</keyword>
<dbReference type="EMBL" id="QRUU01000017">
    <property type="protein sequence ID" value="RGR97883.1"/>
    <property type="molecule type" value="Genomic_DNA"/>
</dbReference>
<name>A0A412GST9_9BACT</name>
<protein>
    <recommendedName>
        <fullName evidence="1">Exodeoxyribonuclease X-like C-terminal domain-containing protein</fullName>
    </recommendedName>
</protein>
<evidence type="ECO:0000259" key="1">
    <source>
        <dbReference type="Pfam" id="PF20600"/>
    </source>
</evidence>
<reference evidence="2 3" key="1">
    <citation type="submission" date="2018-08" db="EMBL/GenBank/DDBJ databases">
        <title>A genome reference for cultivated species of the human gut microbiota.</title>
        <authorList>
            <person name="Zou Y."/>
            <person name="Xue W."/>
            <person name="Luo G."/>
        </authorList>
    </citation>
    <scope>NUCLEOTIDE SEQUENCE [LARGE SCALE GENOMIC DNA]</scope>
    <source>
        <strain evidence="2 3">AF24-2</strain>
    </source>
</reference>
<dbReference type="RefSeq" id="WP_007569674.1">
    <property type="nucleotide sequence ID" value="NZ_CABKNL010000027.1"/>
</dbReference>
<accession>A0A412GST9</accession>
<dbReference type="AlphaFoldDB" id="A0A412GST9"/>
<comment type="caution">
    <text evidence="2">The sequence shown here is derived from an EMBL/GenBank/DDBJ whole genome shotgun (WGS) entry which is preliminary data.</text>
</comment>
<dbReference type="Pfam" id="PF20600">
    <property type="entry name" value="ExoX-like_C"/>
    <property type="match status" value="1"/>
</dbReference>